<reference evidence="4" key="1">
    <citation type="submission" date="2017-09" db="EMBL/GenBank/DDBJ databases">
        <title>Depth-based differentiation of microbial function through sediment-hosted aquifers and enrichment of novel symbionts in the deep terrestrial subsurface.</title>
        <authorList>
            <person name="Probst A.J."/>
            <person name="Ladd B."/>
            <person name="Jarett J.K."/>
            <person name="Geller-Mcgrath D.E."/>
            <person name="Sieber C.M.K."/>
            <person name="Emerson J.B."/>
            <person name="Anantharaman K."/>
            <person name="Thomas B.C."/>
            <person name="Malmstrom R."/>
            <person name="Stieglmeier M."/>
            <person name="Klingl A."/>
            <person name="Woyke T."/>
            <person name="Ryan C.M."/>
            <person name="Banfield J.F."/>
        </authorList>
    </citation>
    <scope>NUCLEOTIDE SEQUENCE [LARGE SCALE GENOMIC DNA]</scope>
</reference>
<name>A0A2M6WF08_9BACT</name>
<feature type="transmembrane region" description="Helical" evidence="1">
    <location>
        <begin position="62"/>
        <end position="86"/>
    </location>
</feature>
<evidence type="ECO:0000259" key="2">
    <source>
        <dbReference type="Pfam" id="PF03703"/>
    </source>
</evidence>
<evidence type="ECO:0000313" key="4">
    <source>
        <dbReference type="Proteomes" id="UP000228809"/>
    </source>
</evidence>
<gene>
    <name evidence="3" type="ORF">COU17_00835</name>
</gene>
<dbReference type="Proteomes" id="UP000228809">
    <property type="component" value="Unassembled WGS sequence"/>
</dbReference>
<dbReference type="Pfam" id="PF03703">
    <property type="entry name" value="bPH_2"/>
    <property type="match status" value="1"/>
</dbReference>
<feature type="transmembrane region" description="Helical" evidence="1">
    <location>
        <begin position="21"/>
        <end position="42"/>
    </location>
</feature>
<accession>A0A2M6WF08</accession>
<evidence type="ECO:0000313" key="3">
    <source>
        <dbReference type="EMBL" id="PIT91324.1"/>
    </source>
</evidence>
<proteinExistence type="predicted"/>
<protein>
    <recommendedName>
        <fullName evidence="2">YdbS-like PH domain-containing protein</fullName>
    </recommendedName>
</protein>
<dbReference type="AlphaFoldDB" id="A0A2M6WF08"/>
<sequence>MIHLQENEEVLLRCRKHWFILLRDSLLPCIVYILPFIFIEVFPTIYTNGFRTSLPEIPATTAAFLVSLWSLLLFMKLAGIWTNYYLDIWIITDRRIIDIDQRTFFSREVATLRMERVQDVTYEIHGFIATMLNFGNIHVQTAGEESEFIARNIPNPEKVKQKILEKVDAITEDSITRARQTRA</sequence>
<organism evidence="3 4">
    <name type="scientific">Candidatus Kaiserbacteria bacterium CG10_big_fil_rev_8_21_14_0_10_49_17</name>
    <dbReference type="NCBI Taxonomy" id="1974609"/>
    <lineage>
        <taxon>Bacteria</taxon>
        <taxon>Candidatus Kaiseribacteriota</taxon>
    </lineage>
</organism>
<dbReference type="PANTHER" id="PTHR37938:SF1">
    <property type="entry name" value="BLL0215 PROTEIN"/>
    <property type="match status" value="1"/>
</dbReference>
<keyword evidence="1" id="KW-0472">Membrane</keyword>
<comment type="caution">
    <text evidence="3">The sequence shown here is derived from an EMBL/GenBank/DDBJ whole genome shotgun (WGS) entry which is preliminary data.</text>
</comment>
<feature type="domain" description="YdbS-like PH" evidence="2">
    <location>
        <begin position="89"/>
        <end position="163"/>
    </location>
</feature>
<evidence type="ECO:0000256" key="1">
    <source>
        <dbReference type="SAM" id="Phobius"/>
    </source>
</evidence>
<dbReference type="PANTHER" id="PTHR37938">
    <property type="entry name" value="BLL0215 PROTEIN"/>
    <property type="match status" value="1"/>
</dbReference>
<dbReference type="InterPro" id="IPR005182">
    <property type="entry name" value="YdbS-like_PH"/>
</dbReference>
<keyword evidence="1" id="KW-0812">Transmembrane</keyword>
<dbReference type="EMBL" id="PFBJ01000004">
    <property type="protein sequence ID" value="PIT91324.1"/>
    <property type="molecule type" value="Genomic_DNA"/>
</dbReference>
<keyword evidence="1" id="KW-1133">Transmembrane helix</keyword>